<comment type="catalytic activity">
    <reaction evidence="1">
        <text>[protein]-peptidylproline (omega=180) = [protein]-peptidylproline (omega=0)</text>
        <dbReference type="Rhea" id="RHEA:16237"/>
        <dbReference type="Rhea" id="RHEA-COMP:10747"/>
        <dbReference type="Rhea" id="RHEA-COMP:10748"/>
        <dbReference type="ChEBI" id="CHEBI:83833"/>
        <dbReference type="ChEBI" id="CHEBI:83834"/>
        <dbReference type="EC" id="5.2.1.8"/>
    </reaction>
</comment>
<evidence type="ECO:0000256" key="1">
    <source>
        <dbReference type="ARBA" id="ARBA00000971"/>
    </source>
</evidence>
<evidence type="ECO:0000313" key="8">
    <source>
        <dbReference type="EMBL" id="MBD6618884.1"/>
    </source>
</evidence>
<dbReference type="EC" id="5.2.1.8" evidence="2"/>
<dbReference type="Pfam" id="PF00639">
    <property type="entry name" value="Rotamase"/>
    <property type="match status" value="1"/>
</dbReference>
<dbReference type="GO" id="GO:0003755">
    <property type="term" value="F:peptidyl-prolyl cis-trans isomerase activity"/>
    <property type="evidence" value="ECO:0007669"/>
    <property type="project" value="UniProtKB-KW"/>
</dbReference>
<protein>
    <recommendedName>
        <fullName evidence="2">peptidylprolyl isomerase</fullName>
        <ecNumber evidence="2">5.2.1.8</ecNumber>
    </recommendedName>
</protein>
<dbReference type="RefSeq" id="WP_191760083.1">
    <property type="nucleotide sequence ID" value="NZ_VJXY01000032.1"/>
</dbReference>
<evidence type="ECO:0000256" key="6">
    <source>
        <dbReference type="PROSITE-ProRule" id="PRU00278"/>
    </source>
</evidence>
<feature type="domain" description="PpiC" evidence="7">
    <location>
        <begin position="125"/>
        <end position="208"/>
    </location>
</feature>
<organism evidence="8 9">
    <name type="scientific">Komarekiella delphini-convector SJRDD-AB1</name>
    <dbReference type="NCBI Taxonomy" id="2593771"/>
    <lineage>
        <taxon>Bacteria</taxon>
        <taxon>Bacillati</taxon>
        <taxon>Cyanobacteriota</taxon>
        <taxon>Cyanophyceae</taxon>
        <taxon>Nostocales</taxon>
        <taxon>Nostocaceae</taxon>
        <taxon>Komarekiella</taxon>
        <taxon>Komarekiella delphini-convector</taxon>
    </lineage>
</organism>
<evidence type="ECO:0000259" key="7">
    <source>
        <dbReference type="PROSITE" id="PS50198"/>
    </source>
</evidence>
<dbReference type="InterPro" id="IPR050245">
    <property type="entry name" value="PrsA_foldase"/>
</dbReference>
<dbReference type="InterPro" id="IPR046357">
    <property type="entry name" value="PPIase_dom_sf"/>
</dbReference>
<sequence length="251" mass="29050">MSETTIINSKDILHQIKLSFKITEIIEEILCRQVIESAAASAGIETETEELQQAADQFRLINRLENANETLAWLEKKGLSVDDFEELVYNTVISGKLAAHLFQDKVEPYFFENYFDYMCVAIYELIIDDKDLAIELFYMIQQDEMSFSDVAHKYIQDTELRRKGGYRGILTRNDLKPEISAAVFAVKPPHLLKPIVTSLGVHLILVEEIIRPQLDQKLSSKILSDLFHTWLKQQTERLEVIHEFESQIEEI</sequence>
<evidence type="ECO:0000256" key="4">
    <source>
        <dbReference type="ARBA" id="ARBA00023110"/>
    </source>
</evidence>
<keyword evidence="9" id="KW-1185">Reference proteome</keyword>
<evidence type="ECO:0000313" key="9">
    <source>
        <dbReference type="Proteomes" id="UP001165986"/>
    </source>
</evidence>
<keyword evidence="5 6" id="KW-0413">Isomerase</keyword>
<evidence type="ECO:0000256" key="3">
    <source>
        <dbReference type="ARBA" id="ARBA00022729"/>
    </source>
</evidence>
<dbReference type="Proteomes" id="UP001165986">
    <property type="component" value="Unassembled WGS sequence"/>
</dbReference>
<comment type="caution">
    <text evidence="8">The sequence shown here is derived from an EMBL/GenBank/DDBJ whole genome shotgun (WGS) entry which is preliminary data.</text>
</comment>
<dbReference type="PROSITE" id="PS50198">
    <property type="entry name" value="PPIC_PPIASE_2"/>
    <property type="match status" value="1"/>
</dbReference>
<dbReference type="PANTHER" id="PTHR47245">
    <property type="entry name" value="PEPTIDYLPROLYL ISOMERASE"/>
    <property type="match status" value="1"/>
</dbReference>
<name>A0AA40VT60_9NOST</name>
<keyword evidence="3" id="KW-0732">Signal</keyword>
<evidence type="ECO:0000256" key="2">
    <source>
        <dbReference type="ARBA" id="ARBA00013194"/>
    </source>
</evidence>
<proteinExistence type="predicted"/>
<reference evidence="8" key="1">
    <citation type="submission" date="2019-07" db="EMBL/GenBank/DDBJ databases">
        <title>Toxilogical consequences of a new and cryptic species of cyanobacteria (Komarekiella delphini-convector) recovered from the epidermis of a bottlenose dolphin and 1500 ft. in the air.</title>
        <authorList>
            <person name="Brown A.O."/>
            <person name="Dvorak P."/>
            <person name="Villanueva C.D."/>
            <person name="Foss A.J."/>
            <person name="Garvey A.D."/>
            <person name="Gibson Q.A."/>
            <person name="Johansen J.R."/>
            <person name="Casamatta D.A."/>
        </authorList>
    </citation>
    <scope>NUCLEOTIDE SEQUENCE</scope>
    <source>
        <strain evidence="8">SJRDD-AB1</strain>
    </source>
</reference>
<dbReference type="PANTHER" id="PTHR47245:SF1">
    <property type="entry name" value="FOLDASE PROTEIN PRSA"/>
    <property type="match status" value="1"/>
</dbReference>
<dbReference type="EMBL" id="VJXY01000032">
    <property type="protein sequence ID" value="MBD6618884.1"/>
    <property type="molecule type" value="Genomic_DNA"/>
</dbReference>
<dbReference type="Gene3D" id="3.10.50.40">
    <property type="match status" value="1"/>
</dbReference>
<gene>
    <name evidence="8" type="ORF">FNW02_24420</name>
</gene>
<dbReference type="SUPFAM" id="SSF54534">
    <property type="entry name" value="FKBP-like"/>
    <property type="match status" value="1"/>
</dbReference>
<dbReference type="AlphaFoldDB" id="A0AA40VT60"/>
<keyword evidence="4 6" id="KW-0697">Rotamase</keyword>
<evidence type="ECO:0000256" key="5">
    <source>
        <dbReference type="ARBA" id="ARBA00023235"/>
    </source>
</evidence>
<accession>A0AA40VT60</accession>
<dbReference type="InterPro" id="IPR000297">
    <property type="entry name" value="PPIase_PpiC"/>
</dbReference>